<proteinExistence type="predicted"/>
<protein>
    <recommendedName>
        <fullName evidence="5">Twin-arginine translocation signal domain-containing protein</fullName>
    </recommendedName>
</protein>
<dbReference type="RefSeq" id="WP_308984683.1">
    <property type="nucleotide sequence ID" value="NZ_JARXIC010000009.1"/>
</dbReference>
<evidence type="ECO:0000313" key="4">
    <source>
        <dbReference type="Proteomes" id="UP001243717"/>
    </source>
</evidence>
<feature type="compositionally biased region" description="Polar residues" evidence="1">
    <location>
        <begin position="46"/>
        <end position="60"/>
    </location>
</feature>
<dbReference type="EMBL" id="JARXIC010000009">
    <property type="protein sequence ID" value="MDQ8194200.1"/>
    <property type="molecule type" value="Genomic_DNA"/>
</dbReference>
<keyword evidence="4" id="KW-1185">Reference proteome</keyword>
<evidence type="ECO:0008006" key="5">
    <source>
        <dbReference type="Google" id="ProtNLM"/>
    </source>
</evidence>
<accession>A0ABU1AK33</accession>
<keyword evidence="2" id="KW-1133">Transmembrane helix</keyword>
<keyword evidence="2" id="KW-0472">Membrane</keyword>
<dbReference type="Proteomes" id="UP001243717">
    <property type="component" value="Unassembled WGS sequence"/>
</dbReference>
<feature type="region of interest" description="Disordered" evidence="1">
    <location>
        <begin position="35"/>
        <end position="75"/>
    </location>
</feature>
<feature type="transmembrane region" description="Helical" evidence="2">
    <location>
        <begin position="12"/>
        <end position="32"/>
    </location>
</feature>
<evidence type="ECO:0000256" key="2">
    <source>
        <dbReference type="SAM" id="Phobius"/>
    </source>
</evidence>
<sequence length="75" mass="7798">MDSEPTTNRKDFLKRTGLAIAGAWAVASIARFSGGDRSNRMKTASKGATTESAGLPQSSAMARVRTAKGAVARKA</sequence>
<name>A0ABU1AK33_9BACT</name>
<keyword evidence="2" id="KW-0812">Transmembrane</keyword>
<gene>
    <name evidence="3" type="ORF">QEH59_07175</name>
</gene>
<comment type="caution">
    <text evidence="3">The sequence shown here is derived from an EMBL/GenBank/DDBJ whole genome shotgun (WGS) entry which is preliminary data.</text>
</comment>
<organism evidence="3 4">
    <name type="scientific">Thalassobacterium sedimentorum</name>
    <dbReference type="NCBI Taxonomy" id="3041258"/>
    <lineage>
        <taxon>Bacteria</taxon>
        <taxon>Pseudomonadati</taxon>
        <taxon>Verrucomicrobiota</taxon>
        <taxon>Opitutia</taxon>
        <taxon>Puniceicoccales</taxon>
        <taxon>Coraliomargaritaceae</taxon>
        <taxon>Thalassobacterium</taxon>
    </lineage>
</organism>
<evidence type="ECO:0000313" key="3">
    <source>
        <dbReference type="EMBL" id="MDQ8194200.1"/>
    </source>
</evidence>
<reference evidence="3 4" key="1">
    <citation type="submission" date="2023-04" db="EMBL/GenBank/DDBJ databases">
        <title>A novel bacteria isolated from coastal sediment.</title>
        <authorList>
            <person name="Liu X.-J."/>
            <person name="Du Z.-J."/>
        </authorList>
    </citation>
    <scope>NUCLEOTIDE SEQUENCE [LARGE SCALE GENOMIC DNA]</scope>
    <source>
        <strain evidence="3 4">SDUM461004</strain>
    </source>
</reference>
<evidence type="ECO:0000256" key="1">
    <source>
        <dbReference type="SAM" id="MobiDB-lite"/>
    </source>
</evidence>